<organism evidence="1 2">
    <name type="scientific">Elysia crispata</name>
    <name type="common">lettuce slug</name>
    <dbReference type="NCBI Taxonomy" id="231223"/>
    <lineage>
        <taxon>Eukaryota</taxon>
        <taxon>Metazoa</taxon>
        <taxon>Spiralia</taxon>
        <taxon>Lophotrochozoa</taxon>
        <taxon>Mollusca</taxon>
        <taxon>Gastropoda</taxon>
        <taxon>Heterobranchia</taxon>
        <taxon>Euthyneura</taxon>
        <taxon>Panpulmonata</taxon>
        <taxon>Sacoglossa</taxon>
        <taxon>Placobranchoidea</taxon>
        <taxon>Plakobranchidae</taxon>
        <taxon>Elysia</taxon>
    </lineage>
</organism>
<name>A0AAE0Z5U4_9GAST</name>
<sequence length="124" mass="13291">MWQQNPIVAQLGGGKSLALTANLNFCYSLCQSDALTALSTALLVMFQSLCLSKTDKSQVLLTLHSFVQSSFTPLSDRKPAALTSRPTALITEIKAVAKNGAQCTLCGVTAAEVIRSCVMFIYRS</sequence>
<comment type="caution">
    <text evidence="1">The sequence shown here is derived from an EMBL/GenBank/DDBJ whole genome shotgun (WGS) entry which is preliminary data.</text>
</comment>
<evidence type="ECO:0000313" key="1">
    <source>
        <dbReference type="EMBL" id="KAK3762462.1"/>
    </source>
</evidence>
<dbReference type="Proteomes" id="UP001283361">
    <property type="component" value="Unassembled WGS sequence"/>
</dbReference>
<dbReference type="EMBL" id="JAWDGP010004710">
    <property type="protein sequence ID" value="KAK3762462.1"/>
    <property type="molecule type" value="Genomic_DNA"/>
</dbReference>
<reference evidence="1" key="1">
    <citation type="journal article" date="2023" name="G3 (Bethesda)">
        <title>A reference genome for the long-term kleptoplast-retaining sea slug Elysia crispata morphotype clarki.</title>
        <authorList>
            <person name="Eastman K.E."/>
            <person name="Pendleton A.L."/>
            <person name="Shaikh M.A."/>
            <person name="Suttiyut T."/>
            <person name="Ogas R."/>
            <person name="Tomko P."/>
            <person name="Gavelis G."/>
            <person name="Widhalm J.R."/>
            <person name="Wisecaver J.H."/>
        </authorList>
    </citation>
    <scope>NUCLEOTIDE SEQUENCE</scope>
    <source>
        <strain evidence="1">ECLA1</strain>
    </source>
</reference>
<dbReference type="AlphaFoldDB" id="A0AAE0Z5U4"/>
<protein>
    <submittedName>
        <fullName evidence="1">Uncharacterized protein</fullName>
    </submittedName>
</protein>
<gene>
    <name evidence="1" type="ORF">RRG08_009850</name>
</gene>
<accession>A0AAE0Z5U4</accession>
<keyword evidence="2" id="KW-1185">Reference proteome</keyword>
<evidence type="ECO:0000313" key="2">
    <source>
        <dbReference type="Proteomes" id="UP001283361"/>
    </source>
</evidence>
<proteinExistence type="predicted"/>